<evidence type="ECO:0000256" key="3">
    <source>
        <dbReference type="ARBA" id="ARBA00022475"/>
    </source>
</evidence>
<sequence length="358" mass="40250">FAAVSLISYRKLNESAHGFFEGVNKQDRKTLGLNSNIVTVTVSNPDTSSLNKPVLITLNHLQQLNKTSHCVYWDSSMNGGAWSTHGCKVKESNPNYTVCECDHLSSFAILMALYEDRFELQLITWIGLSLSLVCLFICILTFGLIRSIQSQRTKIHLHLSISLFLAFAIFLIGISRTENRVGCAVVAGLLHFFFLASFCWMCLEGIQLFRMVVMVFNTSFRTVYLMAAGYGVPAVIVSISALANAKGYGTERCWLNLDSIWSFFAPVCIIIFVNIIFFLVTVWKLAQKFSSLNPDLDNLQKITFTITAVAQLCILGIMWIFGCFQFEKRTIAMSYLFTIFASLQGVLLFIMHCLCSKQ</sequence>
<dbReference type="Pfam" id="PF01825">
    <property type="entry name" value="GPS"/>
    <property type="match status" value="1"/>
</dbReference>
<keyword evidence="10 14" id="KW-1133">Transmembrane helix</keyword>
<evidence type="ECO:0000256" key="8">
    <source>
        <dbReference type="ARBA" id="ARBA00022837"/>
    </source>
</evidence>
<evidence type="ECO:0000256" key="9">
    <source>
        <dbReference type="ARBA" id="ARBA00022889"/>
    </source>
</evidence>
<evidence type="ECO:0000256" key="11">
    <source>
        <dbReference type="ARBA" id="ARBA00023136"/>
    </source>
</evidence>
<evidence type="ECO:0000256" key="14">
    <source>
        <dbReference type="SAM" id="Phobius"/>
    </source>
</evidence>
<dbReference type="PRINTS" id="PR01278">
    <property type="entry name" value="CD97PROTEIN"/>
</dbReference>
<evidence type="ECO:0000313" key="18">
    <source>
        <dbReference type="Proteomes" id="UP000261520"/>
    </source>
</evidence>
<reference evidence="17" key="1">
    <citation type="submission" date="2025-08" db="UniProtKB">
        <authorList>
            <consortium name="Ensembl"/>
        </authorList>
    </citation>
    <scope>IDENTIFICATION</scope>
</reference>
<evidence type="ECO:0000256" key="5">
    <source>
        <dbReference type="ARBA" id="ARBA00022692"/>
    </source>
</evidence>
<keyword evidence="11 14" id="KW-0472">Membrane</keyword>
<feature type="domain" description="GAIN-B" evidence="15">
    <location>
        <begin position="1"/>
        <end position="117"/>
    </location>
</feature>
<organism evidence="17 18">
    <name type="scientific">Periophthalmus magnuspinnatus</name>
    <dbReference type="NCBI Taxonomy" id="409849"/>
    <lineage>
        <taxon>Eukaryota</taxon>
        <taxon>Metazoa</taxon>
        <taxon>Chordata</taxon>
        <taxon>Craniata</taxon>
        <taxon>Vertebrata</taxon>
        <taxon>Euteleostomi</taxon>
        <taxon>Actinopterygii</taxon>
        <taxon>Neopterygii</taxon>
        <taxon>Teleostei</taxon>
        <taxon>Neoteleostei</taxon>
        <taxon>Acanthomorphata</taxon>
        <taxon>Gobiaria</taxon>
        <taxon>Gobiiformes</taxon>
        <taxon>Gobioidei</taxon>
        <taxon>Gobiidae</taxon>
        <taxon>Oxudercinae</taxon>
        <taxon>Periophthalmus</taxon>
    </lineage>
</organism>
<keyword evidence="6" id="KW-0732">Signal</keyword>
<accession>A0A3B3ZPG9</accession>
<evidence type="ECO:0000313" key="17">
    <source>
        <dbReference type="Ensembl" id="ENSPMGP00000006567.1"/>
    </source>
</evidence>
<evidence type="ECO:0000259" key="15">
    <source>
        <dbReference type="PROSITE" id="PS50221"/>
    </source>
</evidence>
<dbReference type="PROSITE" id="PS50261">
    <property type="entry name" value="G_PROTEIN_RECEP_F2_4"/>
    <property type="match status" value="1"/>
</dbReference>
<evidence type="ECO:0000256" key="13">
    <source>
        <dbReference type="ARBA" id="ARBA00023180"/>
    </source>
</evidence>
<dbReference type="InterPro" id="IPR000832">
    <property type="entry name" value="GPCR_2_secretin-like"/>
</dbReference>
<dbReference type="Ensembl" id="ENSPMGT00000006984.1">
    <property type="protein sequence ID" value="ENSPMGP00000006567.1"/>
    <property type="gene ID" value="ENSPMGG00000005507.1"/>
</dbReference>
<feature type="transmembrane region" description="Helical" evidence="14">
    <location>
        <begin position="223"/>
        <end position="243"/>
    </location>
</feature>
<evidence type="ECO:0000256" key="4">
    <source>
        <dbReference type="ARBA" id="ARBA00022536"/>
    </source>
</evidence>
<evidence type="ECO:0000256" key="10">
    <source>
        <dbReference type="ARBA" id="ARBA00022989"/>
    </source>
</evidence>
<evidence type="ECO:0000256" key="7">
    <source>
        <dbReference type="ARBA" id="ARBA00022737"/>
    </source>
</evidence>
<feature type="transmembrane region" description="Helical" evidence="14">
    <location>
        <begin position="157"/>
        <end position="175"/>
    </location>
</feature>
<feature type="transmembrane region" description="Helical" evidence="14">
    <location>
        <begin position="181"/>
        <end position="203"/>
    </location>
</feature>
<dbReference type="GO" id="GO:0004930">
    <property type="term" value="F:G protein-coupled receptor activity"/>
    <property type="evidence" value="ECO:0007669"/>
    <property type="project" value="InterPro"/>
</dbReference>
<dbReference type="Gene3D" id="2.60.220.50">
    <property type="match status" value="1"/>
</dbReference>
<comment type="subcellular location">
    <subcellularLocation>
        <location evidence="1">Cell membrane</location>
        <topology evidence="1">Multi-pass membrane protein</topology>
    </subcellularLocation>
</comment>
<dbReference type="GO" id="GO:0005886">
    <property type="term" value="C:plasma membrane"/>
    <property type="evidence" value="ECO:0007669"/>
    <property type="project" value="UniProtKB-SubCell"/>
</dbReference>
<evidence type="ECO:0000256" key="6">
    <source>
        <dbReference type="ARBA" id="ARBA00022729"/>
    </source>
</evidence>
<protein>
    <submittedName>
        <fullName evidence="17">Uncharacterized protein</fullName>
    </submittedName>
</protein>
<dbReference type="GO" id="GO:0007189">
    <property type="term" value="P:adenylate cyclase-activating G protein-coupled receptor signaling pathway"/>
    <property type="evidence" value="ECO:0007669"/>
    <property type="project" value="TreeGrafter"/>
</dbReference>
<dbReference type="SUPFAM" id="SSF81321">
    <property type="entry name" value="Family A G protein-coupled receptor-like"/>
    <property type="match status" value="1"/>
</dbReference>
<dbReference type="AlphaFoldDB" id="A0A3B3ZPG9"/>
<dbReference type="GO" id="GO:0007155">
    <property type="term" value="P:cell adhesion"/>
    <property type="evidence" value="ECO:0007669"/>
    <property type="project" value="UniProtKB-KW"/>
</dbReference>
<dbReference type="PANTHER" id="PTHR12011:SF433">
    <property type="entry name" value="ADHESION G PROTEIN-COUPLED RECEPTOR E1-LIKE-RELATED"/>
    <property type="match status" value="1"/>
</dbReference>
<dbReference type="SMART" id="SM00303">
    <property type="entry name" value="GPS"/>
    <property type="match status" value="1"/>
</dbReference>
<feature type="transmembrane region" description="Helical" evidence="14">
    <location>
        <begin position="122"/>
        <end position="145"/>
    </location>
</feature>
<keyword evidence="5 14" id="KW-0812">Transmembrane</keyword>
<keyword evidence="3" id="KW-1003">Cell membrane</keyword>
<dbReference type="Proteomes" id="UP000261520">
    <property type="component" value="Unplaced"/>
</dbReference>
<dbReference type="PROSITE" id="PS50221">
    <property type="entry name" value="GAIN_B"/>
    <property type="match status" value="1"/>
</dbReference>
<dbReference type="PRINTS" id="PR00249">
    <property type="entry name" value="GPCRSECRETIN"/>
</dbReference>
<keyword evidence="18" id="KW-1185">Reference proteome</keyword>
<evidence type="ECO:0000259" key="16">
    <source>
        <dbReference type="PROSITE" id="PS50261"/>
    </source>
</evidence>
<feature type="transmembrane region" description="Helical" evidence="14">
    <location>
        <begin position="263"/>
        <end position="282"/>
    </location>
</feature>
<dbReference type="STRING" id="409849.ENSPMGP00000006567"/>
<dbReference type="Gene3D" id="1.20.1070.10">
    <property type="entry name" value="Rhodopsin 7-helix transmembrane proteins"/>
    <property type="match status" value="1"/>
</dbReference>
<dbReference type="InterPro" id="IPR017981">
    <property type="entry name" value="GPCR_2-like_7TM"/>
</dbReference>
<dbReference type="InterPro" id="IPR046338">
    <property type="entry name" value="GAIN_dom_sf"/>
</dbReference>
<feature type="domain" description="G-protein coupled receptors family 2 profile 2" evidence="16">
    <location>
        <begin position="120"/>
        <end position="356"/>
    </location>
</feature>
<keyword evidence="8" id="KW-0106">Calcium</keyword>
<dbReference type="InterPro" id="IPR003056">
    <property type="entry name" value="GPCR_2_ADGRE2_ADGRE5"/>
</dbReference>
<feature type="transmembrane region" description="Helical" evidence="14">
    <location>
        <begin position="333"/>
        <end position="355"/>
    </location>
</feature>
<keyword evidence="4" id="KW-0245">EGF-like domain</keyword>
<feature type="transmembrane region" description="Helical" evidence="14">
    <location>
        <begin position="302"/>
        <end position="321"/>
    </location>
</feature>
<name>A0A3B3ZPG9_9GOBI</name>
<dbReference type="PANTHER" id="PTHR12011">
    <property type="entry name" value="ADHESION G-PROTEIN COUPLED RECEPTOR"/>
    <property type="match status" value="1"/>
</dbReference>
<evidence type="ECO:0000256" key="2">
    <source>
        <dbReference type="ARBA" id="ARBA00007343"/>
    </source>
</evidence>
<reference evidence="17" key="2">
    <citation type="submission" date="2025-09" db="UniProtKB">
        <authorList>
            <consortium name="Ensembl"/>
        </authorList>
    </citation>
    <scope>IDENTIFICATION</scope>
</reference>
<dbReference type="GO" id="GO:0007166">
    <property type="term" value="P:cell surface receptor signaling pathway"/>
    <property type="evidence" value="ECO:0007669"/>
    <property type="project" value="InterPro"/>
</dbReference>
<dbReference type="FunFam" id="1.20.1070.10:FF:000054">
    <property type="entry name" value="Adhesion G protein-coupled receptor E3"/>
    <property type="match status" value="1"/>
</dbReference>
<proteinExistence type="inferred from homology"/>
<dbReference type="InterPro" id="IPR000203">
    <property type="entry name" value="GPS"/>
</dbReference>
<dbReference type="InterPro" id="IPR057244">
    <property type="entry name" value="GAIN_B"/>
</dbReference>
<dbReference type="Pfam" id="PF00002">
    <property type="entry name" value="7tm_2"/>
    <property type="match status" value="1"/>
</dbReference>
<evidence type="ECO:0000256" key="12">
    <source>
        <dbReference type="ARBA" id="ARBA00023157"/>
    </source>
</evidence>
<keyword evidence="9" id="KW-0130">Cell adhesion</keyword>
<comment type="similarity">
    <text evidence="2">Belongs to the G-protein coupled receptor 2 family. Adhesion G-protein coupled receptor (ADGR) subfamily.</text>
</comment>
<evidence type="ECO:0000256" key="1">
    <source>
        <dbReference type="ARBA" id="ARBA00004651"/>
    </source>
</evidence>
<keyword evidence="7" id="KW-0677">Repeat</keyword>
<keyword evidence="12" id="KW-1015">Disulfide bond</keyword>
<keyword evidence="13" id="KW-0325">Glycoprotein</keyword>